<dbReference type="GeneID" id="10823599"/>
<dbReference type="KEGG" id="mzh:Mzhil_1955"/>
<dbReference type="Gene3D" id="3.40.50.300">
    <property type="entry name" value="P-loop containing nucleotide triphosphate hydrolases"/>
    <property type="match status" value="1"/>
</dbReference>
<dbReference type="HOGENOM" id="CLU_701348_0_0_2"/>
<dbReference type="Pfam" id="PF02492">
    <property type="entry name" value="cobW"/>
    <property type="match status" value="1"/>
</dbReference>
<dbReference type="EMBL" id="CP002101">
    <property type="protein sequence ID" value="AEH61790.1"/>
    <property type="molecule type" value="Genomic_DNA"/>
</dbReference>
<dbReference type="OrthoDB" id="359387at2157"/>
<dbReference type="InterPro" id="IPR051316">
    <property type="entry name" value="Zinc-reg_GTPase_activator"/>
</dbReference>
<evidence type="ECO:0000313" key="2">
    <source>
        <dbReference type="EMBL" id="AEH61790.1"/>
    </source>
</evidence>
<dbReference type="RefSeq" id="WP_013899226.1">
    <property type="nucleotide sequence ID" value="NC_015676.1"/>
</dbReference>
<sequence length="348" mass="39094">MRVLIIGGFLGSGKTTTVLKLGKYLNKLGHRVAIIVNEIGEVGVDGEVISKYGFDTTELTSGCICCSLKRDMKFTVSKLRNTYNPDFLLIEPTGIAFPHVIRNEIMLMDIPDVKFAPLVTLIDGSRFKHLLKEVKHFSQRQIIDAEILVINKRDLIDPIELPIIKESVHQLNPDARVMALSAKEEDEDFREFIEMLFEDQKMQLEAISELSSEELDSIACSGIATYAREFVIDEGIDDLRADEMAESIIMTIKARVEALNPEFVGHIKIYLNTGNEVIKASVTAYYESPQIEVIEPQDGPSSSKLNILSAISNISSEKLIEIVESSIKEIFEEKGIHIKQLHTHDHDH</sequence>
<evidence type="ECO:0000313" key="3">
    <source>
        <dbReference type="Proteomes" id="UP000006622"/>
    </source>
</evidence>
<dbReference type="GO" id="GO:0005737">
    <property type="term" value="C:cytoplasm"/>
    <property type="evidence" value="ECO:0007669"/>
    <property type="project" value="TreeGrafter"/>
</dbReference>
<dbReference type="InterPro" id="IPR003495">
    <property type="entry name" value="CobW/HypB/UreG_nucleotide-bd"/>
</dbReference>
<protein>
    <submittedName>
        <fullName evidence="2">Cobalamin synthesis protein P47K</fullName>
    </submittedName>
</protein>
<dbReference type="SUPFAM" id="SSF52540">
    <property type="entry name" value="P-loop containing nucleoside triphosphate hydrolases"/>
    <property type="match status" value="1"/>
</dbReference>
<name>F7XKS7_METZD</name>
<evidence type="ECO:0000259" key="1">
    <source>
        <dbReference type="Pfam" id="PF02492"/>
    </source>
</evidence>
<dbReference type="PANTHER" id="PTHR13748">
    <property type="entry name" value="COBW-RELATED"/>
    <property type="match status" value="1"/>
</dbReference>
<dbReference type="STRING" id="679901.Mzhil_1955"/>
<dbReference type="PANTHER" id="PTHR13748:SF62">
    <property type="entry name" value="COBW DOMAIN-CONTAINING PROTEIN"/>
    <property type="match status" value="1"/>
</dbReference>
<organism evidence="2 3">
    <name type="scientific">Methanosalsum zhilinae (strain DSM 4017 / NBRC 107636 / OCM 62 / WeN5)</name>
    <name type="common">Methanohalophilus zhilinae</name>
    <dbReference type="NCBI Taxonomy" id="679901"/>
    <lineage>
        <taxon>Archaea</taxon>
        <taxon>Methanobacteriati</taxon>
        <taxon>Methanobacteriota</taxon>
        <taxon>Stenosarchaea group</taxon>
        <taxon>Methanomicrobia</taxon>
        <taxon>Methanosarcinales</taxon>
        <taxon>Methanosarcinaceae</taxon>
        <taxon>Methanosalsum</taxon>
    </lineage>
</organism>
<reference evidence="2" key="1">
    <citation type="submission" date="2010-07" db="EMBL/GenBank/DDBJ databases">
        <title>The complete genome of Methanosalsum zhilinae DSM 4017.</title>
        <authorList>
            <consortium name="US DOE Joint Genome Institute (JGI-PGF)"/>
            <person name="Lucas S."/>
            <person name="Copeland A."/>
            <person name="Lapidus A."/>
            <person name="Glavina del Rio T."/>
            <person name="Dalin E."/>
            <person name="Tice H."/>
            <person name="Bruce D."/>
            <person name="Goodwin L."/>
            <person name="Pitluck S."/>
            <person name="Kyrpides N."/>
            <person name="Mavromatis K."/>
            <person name="Ovchinnikova G."/>
            <person name="Daligault H."/>
            <person name="Detter J.C."/>
            <person name="Han C."/>
            <person name="Tapia R."/>
            <person name="Larimer F."/>
            <person name="Land M."/>
            <person name="Hauser L."/>
            <person name="Markowitz V."/>
            <person name="Cheng J.-F."/>
            <person name="Hugenholtz P."/>
            <person name="Woyke T."/>
            <person name="Wu D."/>
            <person name="Spring S."/>
            <person name="Schueler E."/>
            <person name="Brambilla E."/>
            <person name="Klenk H.-P."/>
            <person name="Eisen J.A."/>
        </authorList>
    </citation>
    <scope>NUCLEOTIDE SEQUENCE</scope>
    <source>
        <strain evidence="2">DSM 4017</strain>
    </source>
</reference>
<keyword evidence="3" id="KW-1185">Reference proteome</keyword>
<dbReference type="AlphaFoldDB" id="F7XKS7"/>
<feature type="domain" description="CobW/HypB/UreG nucleotide-binding" evidence="1">
    <location>
        <begin position="3"/>
        <end position="178"/>
    </location>
</feature>
<proteinExistence type="predicted"/>
<gene>
    <name evidence="2" type="ordered locus">Mzhil_1955</name>
</gene>
<dbReference type="InterPro" id="IPR027417">
    <property type="entry name" value="P-loop_NTPase"/>
</dbReference>
<accession>F7XKS7</accession>
<dbReference type="Proteomes" id="UP000006622">
    <property type="component" value="Chromosome"/>
</dbReference>